<evidence type="ECO:0000259" key="2">
    <source>
        <dbReference type="Pfam" id="PF00561"/>
    </source>
</evidence>
<dbReference type="EMBL" id="CABFNS010000714">
    <property type="protein sequence ID" value="VUC23986.1"/>
    <property type="molecule type" value="Genomic_DNA"/>
</dbReference>
<gene>
    <name evidence="4" type="ORF">CLO192961_LOCUS130624</name>
</gene>
<evidence type="ECO:0000313" key="5">
    <source>
        <dbReference type="Proteomes" id="UP000766486"/>
    </source>
</evidence>
<name>A0ABY6TZ76_BIOOC</name>
<feature type="domain" description="Peptidase S33 tripeptidyl aminopeptidase-like C-terminal" evidence="3">
    <location>
        <begin position="383"/>
        <end position="473"/>
    </location>
</feature>
<evidence type="ECO:0000313" key="4">
    <source>
        <dbReference type="EMBL" id="VUC23986.1"/>
    </source>
</evidence>
<dbReference type="Gene3D" id="3.40.50.1820">
    <property type="entry name" value="alpha/beta hydrolase"/>
    <property type="match status" value="1"/>
</dbReference>
<dbReference type="Pfam" id="PF08386">
    <property type="entry name" value="Abhydrolase_4"/>
    <property type="match status" value="1"/>
</dbReference>
<dbReference type="Pfam" id="PF00561">
    <property type="entry name" value="Abhydrolase_1"/>
    <property type="match status" value="1"/>
</dbReference>
<organism evidence="4 5">
    <name type="scientific">Bionectria ochroleuca</name>
    <name type="common">Gliocladium roseum</name>
    <dbReference type="NCBI Taxonomy" id="29856"/>
    <lineage>
        <taxon>Eukaryota</taxon>
        <taxon>Fungi</taxon>
        <taxon>Dikarya</taxon>
        <taxon>Ascomycota</taxon>
        <taxon>Pezizomycotina</taxon>
        <taxon>Sordariomycetes</taxon>
        <taxon>Hypocreomycetidae</taxon>
        <taxon>Hypocreales</taxon>
        <taxon>Bionectriaceae</taxon>
        <taxon>Clonostachys</taxon>
    </lineage>
</organism>
<dbReference type="InterPro" id="IPR013595">
    <property type="entry name" value="Pept_S33_TAP-like_C"/>
</dbReference>
<reference evidence="4 5" key="1">
    <citation type="submission" date="2019-06" db="EMBL/GenBank/DDBJ databases">
        <authorList>
            <person name="Broberg M."/>
        </authorList>
    </citation>
    <scope>NUCLEOTIDE SEQUENCE [LARGE SCALE GENOMIC DNA]</scope>
</reference>
<feature type="chain" id="PRO_5046408095" description="AB hydrolase-1 domain-containing protein" evidence="1">
    <location>
        <begin position="22"/>
        <end position="478"/>
    </location>
</feature>
<dbReference type="InterPro" id="IPR029058">
    <property type="entry name" value="AB_hydrolase_fold"/>
</dbReference>
<protein>
    <recommendedName>
        <fullName evidence="6">AB hydrolase-1 domain-containing protein</fullName>
    </recommendedName>
</protein>
<feature type="signal peptide" evidence="1">
    <location>
        <begin position="1"/>
        <end position="21"/>
    </location>
</feature>
<feature type="domain" description="AB hydrolase-1" evidence="2">
    <location>
        <begin position="117"/>
        <end position="233"/>
    </location>
</feature>
<proteinExistence type="predicted"/>
<dbReference type="InterPro" id="IPR000073">
    <property type="entry name" value="AB_hydrolase_1"/>
</dbReference>
<evidence type="ECO:0000256" key="1">
    <source>
        <dbReference type="SAM" id="SignalP"/>
    </source>
</evidence>
<keyword evidence="1" id="KW-0732">Signal</keyword>
<sequence>MPSILFSLSFIWYLAIAIAAALSPGNNPLDPSIIWHECPPQTPKGIDCGSINVPLAYGPASSIDSIDNRTVSLELTRLNSTGNPREKDILFFNPDGPEISAAYFIIASTLDSSLSFSSSLRETCEIIGLDPRGCDPDIYNERVPTFIDDATGYDALVNYSRRLSESCAELTGPLINHLDTIHVAKDHELVRRALNAPKLNFLGLSYGAQLGSQYAGLFPEAVGRMALDALVDHSQSETSTLLAEAVANSSCALYGRNAGRVFDDLVTRADATPIPAPGCDDACRSDVTSEEIRYNVQAFLRFIDLPLGQNWLTLGTALAEASQGNATMLSSELATQTVLTRPNQSTFLYIALGCVDWLHQARSATDLQQKLQMARTFAPRSAGASWTYTYQSRCLGWYSTSDRWPDYVRQERQQSSANIVECSMAWAEGLREHLPSGVSITRNEHGHTSYFLQGEISKAINTFLATGEMVEDGTIFKT</sequence>
<comment type="caution">
    <text evidence="4">The sequence shown here is derived from an EMBL/GenBank/DDBJ whole genome shotgun (WGS) entry which is preliminary data.</text>
</comment>
<evidence type="ECO:0000259" key="3">
    <source>
        <dbReference type="Pfam" id="PF08386"/>
    </source>
</evidence>
<dbReference type="Proteomes" id="UP000766486">
    <property type="component" value="Unassembled WGS sequence"/>
</dbReference>
<dbReference type="SUPFAM" id="SSF53474">
    <property type="entry name" value="alpha/beta-Hydrolases"/>
    <property type="match status" value="2"/>
</dbReference>
<keyword evidence="5" id="KW-1185">Reference proteome</keyword>
<evidence type="ECO:0008006" key="6">
    <source>
        <dbReference type="Google" id="ProtNLM"/>
    </source>
</evidence>
<accession>A0ABY6TZ76</accession>